<organism evidence="1">
    <name type="scientific">Platysiphonia delicata</name>
    <dbReference type="NCBI Taxonomy" id="2006979"/>
    <lineage>
        <taxon>Eukaryota</taxon>
        <taxon>Rhodophyta</taxon>
        <taxon>Florideophyceae</taxon>
        <taxon>Rhodymeniophycidae</taxon>
        <taxon>Ceramiales</taxon>
        <taxon>Delesseriaceae</taxon>
        <taxon>Platysiphonia</taxon>
    </lineage>
</organism>
<gene>
    <name evidence="1" type="primary">Orf41</name>
</gene>
<sequence length="41" mass="4987">MILHYVILVYDLFLKIKLYKESVFSNDIFYINYAILTLRSI</sequence>
<dbReference type="GeneID" id="33353080"/>
<keyword evidence="1" id="KW-0150">Chloroplast</keyword>
<keyword evidence="1" id="KW-0934">Plastid</keyword>
<geneLocation type="chloroplast" evidence="1"/>
<reference evidence="1" key="1">
    <citation type="journal article" date="2017" name="J. Phycol.">
        <title>Analysis of chloroplast genomes and a supermatrix inform reclassification of the Rhodomelaceae (Rhodophyta).</title>
        <authorList>
            <person name="Diaz-Tapia P."/>
            <person name="Maggs C.A."/>
            <person name="West J.A."/>
            <person name="Verbruggen H."/>
        </authorList>
    </citation>
    <scope>NUCLEOTIDE SEQUENCE</scope>
    <source>
        <strain evidence="1">HV1445</strain>
    </source>
</reference>
<name>A0A1Z1M1F2_9FLOR</name>
<dbReference type="AlphaFoldDB" id="A0A1Z1M1F2"/>
<dbReference type="EMBL" id="MF101409">
    <property type="protein sequence ID" value="ARW59615.1"/>
    <property type="molecule type" value="Genomic_DNA"/>
</dbReference>
<protein>
    <submittedName>
        <fullName evidence="1">Uncharacterized protein</fullName>
    </submittedName>
</protein>
<proteinExistence type="predicted"/>
<evidence type="ECO:0000313" key="1">
    <source>
        <dbReference type="EMBL" id="ARW59615.1"/>
    </source>
</evidence>
<accession>A0A1Z1M1F2</accession>
<dbReference type="RefSeq" id="YP_009391471.1">
    <property type="nucleotide sequence ID" value="NC_035258.1"/>
</dbReference>